<feature type="region of interest" description="Disordered" evidence="1">
    <location>
        <begin position="779"/>
        <end position="827"/>
    </location>
</feature>
<evidence type="ECO:0000313" key="5">
    <source>
        <dbReference type="Proteomes" id="UP001165080"/>
    </source>
</evidence>
<evidence type="ECO:0000256" key="3">
    <source>
        <dbReference type="SAM" id="SignalP"/>
    </source>
</evidence>
<keyword evidence="2" id="KW-0472">Membrane</keyword>
<feature type="region of interest" description="Disordered" evidence="1">
    <location>
        <begin position="487"/>
        <end position="546"/>
    </location>
</feature>
<feature type="compositionally biased region" description="Basic and acidic residues" evidence="1">
    <location>
        <begin position="669"/>
        <end position="680"/>
    </location>
</feature>
<feature type="compositionally biased region" description="Gly residues" evidence="1">
    <location>
        <begin position="165"/>
        <end position="174"/>
    </location>
</feature>
<dbReference type="AlphaFoldDB" id="A0A9W6BUU4"/>
<accession>A0A9W6BUU4</accession>
<feature type="region of interest" description="Disordered" evidence="1">
    <location>
        <begin position="666"/>
        <end position="687"/>
    </location>
</feature>
<organism evidence="4 5">
    <name type="scientific">Pleodorina starrii</name>
    <dbReference type="NCBI Taxonomy" id="330485"/>
    <lineage>
        <taxon>Eukaryota</taxon>
        <taxon>Viridiplantae</taxon>
        <taxon>Chlorophyta</taxon>
        <taxon>core chlorophytes</taxon>
        <taxon>Chlorophyceae</taxon>
        <taxon>CS clade</taxon>
        <taxon>Chlamydomonadales</taxon>
        <taxon>Volvocaceae</taxon>
        <taxon>Pleodorina</taxon>
    </lineage>
</organism>
<keyword evidence="2" id="KW-0812">Transmembrane</keyword>
<feature type="chain" id="PRO_5040837534" evidence="3">
    <location>
        <begin position="28"/>
        <end position="827"/>
    </location>
</feature>
<feature type="compositionally biased region" description="Acidic residues" evidence="1">
    <location>
        <begin position="524"/>
        <end position="533"/>
    </location>
</feature>
<comment type="caution">
    <text evidence="4">The sequence shown here is derived from an EMBL/GenBank/DDBJ whole genome shotgun (WGS) entry which is preliminary data.</text>
</comment>
<proteinExistence type="predicted"/>
<reference evidence="4 5" key="1">
    <citation type="journal article" date="2023" name="Commun. Biol.">
        <title>Reorganization of the ancestral sex-determining regions during the evolution of trioecy in Pleodorina starrii.</title>
        <authorList>
            <person name="Takahashi K."/>
            <person name="Suzuki S."/>
            <person name="Kawai-Toyooka H."/>
            <person name="Yamamoto K."/>
            <person name="Hamaji T."/>
            <person name="Ootsuki R."/>
            <person name="Yamaguchi H."/>
            <person name="Kawachi M."/>
            <person name="Higashiyama T."/>
            <person name="Nozaki H."/>
        </authorList>
    </citation>
    <scope>NUCLEOTIDE SEQUENCE [LARGE SCALE GENOMIC DNA]</scope>
    <source>
        <strain evidence="4 5">NIES-4479</strain>
    </source>
</reference>
<name>A0A9W6BUU4_9CHLO</name>
<keyword evidence="3" id="KW-0732">Signal</keyword>
<feature type="region of interest" description="Disordered" evidence="1">
    <location>
        <begin position="569"/>
        <end position="598"/>
    </location>
</feature>
<keyword evidence="2" id="KW-1133">Transmembrane helix</keyword>
<protein>
    <submittedName>
        <fullName evidence="4">Uncharacterized protein</fullName>
    </submittedName>
</protein>
<dbReference type="Proteomes" id="UP001165080">
    <property type="component" value="Unassembled WGS sequence"/>
</dbReference>
<feature type="compositionally biased region" description="Polar residues" evidence="1">
    <location>
        <begin position="817"/>
        <end position="827"/>
    </location>
</feature>
<feature type="region of interest" description="Disordered" evidence="1">
    <location>
        <begin position="138"/>
        <end position="178"/>
    </location>
</feature>
<sequence length="827" mass="81331">MRTQQPQQPWAAAVALNGFLLVTSVRAAAASALSDGQIAGVVLGIVGGAVLLGLLTVLVCCCLRASRRLQTGDLSWAKSGDVEATAMGQTPHQPLSGPCADDLAAAEAARRGSAAASAAVDGPNGDASVLRGACRTDASTVTGEGQSAAEYDSGGGTDMAAFPPSGGGSGGGRKPGFFRGRSAGAGGVANFFVVPKGLLRNNSGNVKDKHLQVSRSARVEPSAELEMAETFQPAATNMGPPLSKSSMLLRWLSGADEGLPAAAAAQAAAAADGGGAAGIAGGRKAAAAARGGGGRGIVAGLGTSLDRLPLLSLAAQQTGIVWSKMPQSVASSPAVSVAESSSMFMLKGTLKRSDAPEDTAASAVHGHSQTLTHAAEALAAWHGGDDRYPASMAQASVNPAAADVGASGAARSGGIVFDYVMRSFSGRTAGGGASSRAPTIGGGVILPVSTSSGGSGPDGGFGAGDAFTMGVLPDEHMLALALHRTPPHDVQDSPRAAGPHAVGGGQPWLHQVPATKLTALREADGEEEDEGEEAAPAPAPRPALPAQSFSITTGQLAPIPAAAQSPALPLSAPAQEGPGPVVNHGSVDTARPGWTHFGDGEASSFVTTAPAVGGLAPLGAPVCGPVGSSLQTAERTLPAVGAVGYPAAAAAAAPLAAAQAALPLQPHSPRADSARDRDSTSELAVGNFFGGLPDVDVAAAEAGGQRPSELPSPATAAPRGGAPWVTPQTSNLLQARVAAPSPLPLQASQSSTRTSLLSQTSLASPSLGVHYPEFPAEALAAPPWRGGGASGHASETPRGDGGGEDAAADPSAVGGPTSRSSTGGERQ</sequence>
<evidence type="ECO:0000256" key="1">
    <source>
        <dbReference type="SAM" id="MobiDB-lite"/>
    </source>
</evidence>
<feature type="signal peptide" evidence="3">
    <location>
        <begin position="1"/>
        <end position="27"/>
    </location>
</feature>
<evidence type="ECO:0000313" key="4">
    <source>
        <dbReference type="EMBL" id="GLC58614.1"/>
    </source>
</evidence>
<evidence type="ECO:0000256" key="2">
    <source>
        <dbReference type="SAM" id="Phobius"/>
    </source>
</evidence>
<dbReference type="EMBL" id="BRXU01000023">
    <property type="protein sequence ID" value="GLC58614.1"/>
    <property type="molecule type" value="Genomic_DNA"/>
</dbReference>
<dbReference type="OrthoDB" id="10636799at2759"/>
<keyword evidence="5" id="KW-1185">Reference proteome</keyword>
<feature type="region of interest" description="Disordered" evidence="1">
    <location>
        <begin position="702"/>
        <end position="727"/>
    </location>
</feature>
<feature type="transmembrane region" description="Helical" evidence="2">
    <location>
        <begin position="37"/>
        <end position="63"/>
    </location>
</feature>
<gene>
    <name evidence="4" type="primary">PLEST005216</name>
    <name evidence="4" type="ORF">PLESTB_001380500</name>
</gene>